<dbReference type="InterPro" id="IPR023214">
    <property type="entry name" value="HAD_sf"/>
</dbReference>
<dbReference type="PANTHER" id="PTHR43434">
    <property type="entry name" value="PHOSPHOGLYCOLATE PHOSPHATASE"/>
    <property type="match status" value="1"/>
</dbReference>
<gene>
    <name evidence="3" type="ordered locus">RBRH_00060</name>
</gene>
<dbReference type="EMBL" id="FR687359">
    <property type="protein sequence ID" value="CBW74217.1"/>
    <property type="molecule type" value="Genomic_DNA"/>
</dbReference>
<dbReference type="PANTHER" id="PTHR43434:SF23">
    <property type="entry name" value="PHOSPHOGLYCOLATE PHOSPHATASE"/>
    <property type="match status" value="1"/>
</dbReference>
<dbReference type="AlphaFoldDB" id="E5ANN5"/>
<dbReference type="Proteomes" id="UP000007437">
    <property type="component" value="Chromosome"/>
</dbReference>
<accession>E5ANN5</accession>
<keyword evidence="2" id="KW-0460">Magnesium</keyword>
<dbReference type="GO" id="GO:0008967">
    <property type="term" value="F:phosphoglycolate phosphatase activity"/>
    <property type="evidence" value="ECO:0007669"/>
    <property type="project" value="UniProtKB-EC"/>
</dbReference>
<dbReference type="eggNOG" id="COG0546">
    <property type="taxonomic scope" value="Bacteria"/>
</dbReference>
<dbReference type="InterPro" id="IPR036412">
    <property type="entry name" value="HAD-like_sf"/>
</dbReference>
<evidence type="ECO:0000313" key="4">
    <source>
        <dbReference type="Proteomes" id="UP000007437"/>
    </source>
</evidence>
<dbReference type="KEGG" id="brh:RBRH_00060"/>
<dbReference type="EC" id="3.1.3.18" evidence="3"/>
<name>E5ANN5_MYCRK</name>
<protein>
    <submittedName>
        <fullName evidence="3">Phosphoglycolate phosphatase</fullName>
        <ecNumber evidence="3">3.1.3.18</ecNumber>
    </submittedName>
</protein>
<dbReference type="GO" id="GO:0046872">
    <property type="term" value="F:metal ion binding"/>
    <property type="evidence" value="ECO:0007669"/>
    <property type="project" value="UniProtKB-KW"/>
</dbReference>
<dbReference type="STRING" id="882378.RBRH_00060"/>
<dbReference type="InterPro" id="IPR050155">
    <property type="entry name" value="HAD-like_hydrolase_sf"/>
</dbReference>
<reference evidence="3 4" key="1">
    <citation type="journal article" date="2011" name="J. Bacteriol.">
        <title>Complete genome sequence of Burkholderia rhizoxinica, an endosymbiont of Rhizopus microsporus.</title>
        <authorList>
            <person name="Lackner G."/>
            <person name="Moebius N."/>
            <person name="Partida-Martinez L."/>
            <person name="Hertweck C."/>
        </authorList>
    </citation>
    <scope>NUCLEOTIDE SEQUENCE [LARGE SCALE GENOMIC DNA]</scope>
    <source>
        <strain evidence="4">DSM 19002 / CIP 109453 / HKI 454</strain>
    </source>
</reference>
<proteinExistence type="predicted"/>
<evidence type="ECO:0000256" key="1">
    <source>
        <dbReference type="ARBA" id="ARBA00022801"/>
    </source>
</evidence>
<dbReference type="Gene3D" id="3.40.50.1000">
    <property type="entry name" value="HAD superfamily/HAD-like"/>
    <property type="match status" value="1"/>
</dbReference>
<evidence type="ECO:0000313" key="3">
    <source>
        <dbReference type="EMBL" id="CBW74217.1"/>
    </source>
</evidence>
<dbReference type="Pfam" id="PF13242">
    <property type="entry name" value="Hydrolase_like"/>
    <property type="match status" value="1"/>
</dbReference>
<keyword evidence="1 3" id="KW-0378">Hydrolase</keyword>
<dbReference type="HOGENOM" id="CLU_2080372_0_0_4"/>
<dbReference type="SUPFAM" id="SSF56784">
    <property type="entry name" value="HAD-like"/>
    <property type="match status" value="1"/>
</dbReference>
<sequence length="117" mass="12557">MTMDLDQQWATKPLLLAAQRLGIVPTSAVYIGDDLRDIEAGKAAGMLAVVAAYGYCGSDVALSNWGADHVVETTTELQRLFGGHVAVTRTRCTGCARYLCWTCPLLEADPSTTSYSL</sequence>
<dbReference type="GO" id="GO:0005829">
    <property type="term" value="C:cytosol"/>
    <property type="evidence" value="ECO:0007669"/>
    <property type="project" value="TreeGrafter"/>
</dbReference>
<dbReference type="GO" id="GO:0006281">
    <property type="term" value="P:DNA repair"/>
    <property type="evidence" value="ECO:0007669"/>
    <property type="project" value="TreeGrafter"/>
</dbReference>
<evidence type="ECO:0000256" key="2">
    <source>
        <dbReference type="ARBA" id="ARBA00022842"/>
    </source>
</evidence>
<organism evidence="3 4">
    <name type="scientific">Mycetohabitans rhizoxinica (strain DSM 19002 / CIP 109453 / HKI 454)</name>
    <name type="common">Paraburkholderia rhizoxinica</name>
    <dbReference type="NCBI Taxonomy" id="882378"/>
    <lineage>
        <taxon>Bacteria</taxon>
        <taxon>Pseudomonadati</taxon>
        <taxon>Pseudomonadota</taxon>
        <taxon>Betaproteobacteria</taxon>
        <taxon>Burkholderiales</taxon>
        <taxon>Burkholderiaceae</taxon>
        <taxon>Mycetohabitans</taxon>
    </lineage>
</organism>